<dbReference type="InterPro" id="IPR002933">
    <property type="entry name" value="Peptidase_M20"/>
</dbReference>
<accession>A0A3D4SWG8</accession>
<dbReference type="AlphaFoldDB" id="A0A3D4SWG8"/>
<dbReference type="PANTHER" id="PTHR43808">
    <property type="entry name" value="ACETYLORNITHINE DEACETYLASE"/>
    <property type="match status" value="1"/>
</dbReference>
<dbReference type="GO" id="GO:0016787">
    <property type="term" value="F:hydrolase activity"/>
    <property type="evidence" value="ECO:0007669"/>
    <property type="project" value="UniProtKB-KW"/>
</dbReference>
<evidence type="ECO:0000259" key="6">
    <source>
        <dbReference type="Pfam" id="PF07687"/>
    </source>
</evidence>
<evidence type="ECO:0000256" key="3">
    <source>
        <dbReference type="ARBA" id="ARBA00022723"/>
    </source>
</evidence>
<dbReference type="PANTHER" id="PTHR43808:SF8">
    <property type="entry name" value="PEPTIDASE M20 DIMERISATION DOMAIN-CONTAINING PROTEIN"/>
    <property type="match status" value="1"/>
</dbReference>
<evidence type="ECO:0000313" key="7">
    <source>
        <dbReference type="EMBL" id="HCT13357.1"/>
    </source>
</evidence>
<comment type="similarity">
    <text evidence="2">Belongs to the peptidase M20A family.</text>
</comment>
<keyword evidence="3" id="KW-0479">Metal-binding</keyword>
<evidence type="ECO:0000256" key="5">
    <source>
        <dbReference type="ARBA" id="ARBA00022833"/>
    </source>
</evidence>
<dbReference type="SUPFAM" id="SSF53187">
    <property type="entry name" value="Zn-dependent exopeptidases"/>
    <property type="match status" value="1"/>
</dbReference>
<dbReference type="Proteomes" id="UP000261739">
    <property type="component" value="Unassembled WGS sequence"/>
</dbReference>
<reference evidence="7 8" key="1">
    <citation type="journal article" date="2018" name="Nat. Biotechnol.">
        <title>A standardized bacterial taxonomy based on genome phylogeny substantially revises the tree of life.</title>
        <authorList>
            <person name="Parks D.H."/>
            <person name="Chuvochina M."/>
            <person name="Waite D.W."/>
            <person name="Rinke C."/>
            <person name="Skarshewski A."/>
            <person name="Chaumeil P.A."/>
            <person name="Hugenholtz P."/>
        </authorList>
    </citation>
    <scope>NUCLEOTIDE SEQUENCE [LARGE SCALE GENOMIC DNA]</scope>
    <source>
        <strain evidence="7">UBA11247</strain>
    </source>
</reference>
<dbReference type="Pfam" id="PF01546">
    <property type="entry name" value="Peptidase_M20"/>
    <property type="match status" value="1"/>
</dbReference>
<sequence>MTDPLYTDALDLLQQLVRNACVNDLTPDSGQEVRNADTLGQFFADEIAAGAATGAVQVQRLEPRPGRTSLIVTVPGSDPAAEPLTFLGHTDVVPVDEARWTRDPFGAEIVGDGPDDPDAVIYGRGTTDMLGLTAPMAAVTRAVAREAASGRPPRGTLTFVGVADEEARGGLGAKWLSETHLEAFSWRNCISETGGSHLPVSDGSDAVTVTVGEKGAAQRRLHVTGDAGHGSQPWGRDLAVARIAEVARRIADYRQPVSKDPLWTGFVDAFRFSPEIRDALLTDPAEDDYLAFGDLARYAHAVSHLTVSPTVLRAGQAINVLPSAAYLELDIRTLPGQTDDDVDARLREALGDLADEVEIEHLISEPAEVSTTGSALYGAITATVGEFFPEAAVVPTLSAGGSDLRFGRRLGGVGYGFALNARDRSLADVNAQLHTHDEHLPLVDLKLTVAAYRSLVDRFVG</sequence>
<keyword evidence="4" id="KW-0378">Hydrolase</keyword>
<dbReference type="Gene3D" id="1.10.150.900">
    <property type="match status" value="1"/>
</dbReference>
<dbReference type="Gene3D" id="3.30.70.360">
    <property type="match status" value="1"/>
</dbReference>
<keyword evidence="5" id="KW-0862">Zinc</keyword>
<dbReference type="Pfam" id="PF07687">
    <property type="entry name" value="M20_dimer"/>
    <property type="match status" value="1"/>
</dbReference>
<dbReference type="SUPFAM" id="SSF55031">
    <property type="entry name" value="Bacterial exopeptidase dimerisation domain"/>
    <property type="match status" value="1"/>
</dbReference>
<evidence type="ECO:0000313" key="8">
    <source>
        <dbReference type="Proteomes" id="UP000261739"/>
    </source>
</evidence>
<comment type="caution">
    <text evidence="7">The sequence shown here is derived from an EMBL/GenBank/DDBJ whole genome shotgun (WGS) entry which is preliminary data.</text>
</comment>
<evidence type="ECO:0000256" key="2">
    <source>
        <dbReference type="ARBA" id="ARBA00006247"/>
    </source>
</evidence>
<dbReference type="STRING" id="863239.GCA_000213935_00779"/>
<evidence type="ECO:0000256" key="1">
    <source>
        <dbReference type="ARBA" id="ARBA00001947"/>
    </source>
</evidence>
<dbReference type="GO" id="GO:0046872">
    <property type="term" value="F:metal ion binding"/>
    <property type="evidence" value="ECO:0007669"/>
    <property type="project" value="UniProtKB-KW"/>
</dbReference>
<name>A0A3D4SWG8_9CORY</name>
<dbReference type="InterPro" id="IPR011650">
    <property type="entry name" value="Peptidase_M20_dimer"/>
</dbReference>
<proteinExistence type="inferred from homology"/>
<dbReference type="RefSeq" id="WP_273050916.1">
    <property type="nucleotide sequence ID" value="NZ_DAITTW010000051.1"/>
</dbReference>
<organism evidence="7 8">
    <name type="scientific">Corynebacterium nuruki</name>
    <dbReference type="NCBI Taxonomy" id="1032851"/>
    <lineage>
        <taxon>Bacteria</taxon>
        <taxon>Bacillati</taxon>
        <taxon>Actinomycetota</taxon>
        <taxon>Actinomycetes</taxon>
        <taxon>Mycobacteriales</taxon>
        <taxon>Corynebacteriaceae</taxon>
        <taxon>Corynebacterium</taxon>
    </lineage>
</organism>
<comment type="cofactor">
    <cofactor evidence="1">
        <name>Zn(2+)</name>
        <dbReference type="ChEBI" id="CHEBI:29105"/>
    </cofactor>
</comment>
<dbReference type="InterPro" id="IPR050072">
    <property type="entry name" value="Peptidase_M20A"/>
</dbReference>
<dbReference type="InterPro" id="IPR036264">
    <property type="entry name" value="Bact_exopeptidase_dim_dom"/>
</dbReference>
<protein>
    <submittedName>
        <fullName evidence="7">Acetylornithine deacetylase</fullName>
    </submittedName>
</protein>
<feature type="domain" description="Peptidase M20 dimerisation" evidence="6">
    <location>
        <begin position="211"/>
        <end position="356"/>
    </location>
</feature>
<dbReference type="EMBL" id="DQID01000018">
    <property type="protein sequence ID" value="HCT13357.1"/>
    <property type="molecule type" value="Genomic_DNA"/>
</dbReference>
<dbReference type="Gene3D" id="3.40.630.10">
    <property type="entry name" value="Zn peptidases"/>
    <property type="match status" value="1"/>
</dbReference>
<gene>
    <name evidence="7" type="ORF">DIW82_00795</name>
</gene>
<evidence type="ECO:0000256" key="4">
    <source>
        <dbReference type="ARBA" id="ARBA00022801"/>
    </source>
</evidence>